<evidence type="ECO:0000256" key="4">
    <source>
        <dbReference type="ARBA" id="ARBA00022746"/>
    </source>
</evidence>
<dbReference type="Proteomes" id="UP001316189">
    <property type="component" value="Chromosome"/>
</dbReference>
<sequence length="119" mass="12718">MTNAVLNVAVLGVLFLVCAPVLRRLRAWPVVWTVVHLLVLTLVFDTLMIEVGLYAYAPSKILGVYLWGAPIEDFAYPIAAGIGMPVLWTVLGRRRRAADGGGSRHGASATGSAADEADQ</sequence>
<keyword evidence="6 9" id="KW-0472">Membrane</keyword>
<dbReference type="InterPro" id="IPR017825">
    <property type="entry name" value="Lycopene_cyclase_dom"/>
</dbReference>
<comment type="pathway">
    <text evidence="2">Carotenoid biosynthesis.</text>
</comment>
<feature type="transmembrane region" description="Helical" evidence="9">
    <location>
        <begin position="6"/>
        <end position="23"/>
    </location>
</feature>
<feature type="region of interest" description="Disordered" evidence="8">
    <location>
        <begin position="97"/>
        <end position="119"/>
    </location>
</feature>
<evidence type="ECO:0000256" key="7">
    <source>
        <dbReference type="ARBA" id="ARBA00023235"/>
    </source>
</evidence>
<name>A0ABY5L131_9CELL</name>
<evidence type="ECO:0000256" key="1">
    <source>
        <dbReference type="ARBA" id="ARBA00004141"/>
    </source>
</evidence>
<evidence type="ECO:0000313" key="11">
    <source>
        <dbReference type="EMBL" id="UUI75633.1"/>
    </source>
</evidence>
<evidence type="ECO:0000256" key="2">
    <source>
        <dbReference type="ARBA" id="ARBA00004829"/>
    </source>
</evidence>
<comment type="subcellular location">
    <subcellularLocation>
        <location evidence="1">Membrane</location>
        <topology evidence="1">Multi-pass membrane protein</topology>
    </subcellularLocation>
</comment>
<keyword evidence="5 9" id="KW-1133">Transmembrane helix</keyword>
<evidence type="ECO:0000256" key="6">
    <source>
        <dbReference type="ARBA" id="ARBA00023136"/>
    </source>
</evidence>
<keyword evidence="7" id="KW-0413">Isomerase</keyword>
<dbReference type="EMBL" id="CP101988">
    <property type="protein sequence ID" value="UUI75633.1"/>
    <property type="molecule type" value="Genomic_DNA"/>
</dbReference>
<protein>
    <submittedName>
        <fullName evidence="11">Lycopene cyclase domain-containing protein</fullName>
    </submittedName>
</protein>
<dbReference type="RefSeq" id="WP_227568276.1">
    <property type="nucleotide sequence ID" value="NZ_CP101988.1"/>
</dbReference>
<evidence type="ECO:0000256" key="5">
    <source>
        <dbReference type="ARBA" id="ARBA00022989"/>
    </source>
</evidence>
<keyword evidence="12" id="KW-1185">Reference proteome</keyword>
<accession>A0ABY5L131</accession>
<proteinExistence type="predicted"/>
<evidence type="ECO:0000256" key="3">
    <source>
        <dbReference type="ARBA" id="ARBA00022692"/>
    </source>
</evidence>
<gene>
    <name evidence="11" type="ORF">NP064_01540</name>
</gene>
<organism evidence="11 12">
    <name type="scientific">Cellulomonas chengniuliangii</name>
    <dbReference type="NCBI Taxonomy" id="2968084"/>
    <lineage>
        <taxon>Bacteria</taxon>
        <taxon>Bacillati</taxon>
        <taxon>Actinomycetota</taxon>
        <taxon>Actinomycetes</taxon>
        <taxon>Micrococcales</taxon>
        <taxon>Cellulomonadaceae</taxon>
        <taxon>Cellulomonas</taxon>
    </lineage>
</organism>
<dbReference type="NCBIfam" id="TIGR03462">
    <property type="entry name" value="CarR_dom_SF"/>
    <property type="match status" value="1"/>
</dbReference>
<evidence type="ECO:0000256" key="8">
    <source>
        <dbReference type="SAM" id="MobiDB-lite"/>
    </source>
</evidence>
<evidence type="ECO:0000313" key="12">
    <source>
        <dbReference type="Proteomes" id="UP001316189"/>
    </source>
</evidence>
<keyword evidence="3 9" id="KW-0812">Transmembrane</keyword>
<reference evidence="11 12" key="1">
    <citation type="submission" date="2022-07" db="EMBL/GenBank/DDBJ databases">
        <title>Novel species in genus cellulomonas.</title>
        <authorList>
            <person name="Ye L."/>
        </authorList>
    </citation>
    <scope>NUCLEOTIDE SEQUENCE [LARGE SCALE GENOMIC DNA]</scope>
    <source>
        <strain evidence="12">zg-Y338</strain>
    </source>
</reference>
<evidence type="ECO:0000256" key="9">
    <source>
        <dbReference type="SAM" id="Phobius"/>
    </source>
</evidence>
<dbReference type="Pfam" id="PF18916">
    <property type="entry name" value="Lycopene_cyc"/>
    <property type="match status" value="1"/>
</dbReference>
<feature type="transmembrane region" description="Helical" evidence="9">
    <location>
        <begin position="74"/>
        <end position="91"/>
    </location>
</feature>
<feature type="transmembrane region" description="Helical" evidence="9">
    <location>
        <begin position="30"/>
        <end position="54"/>
    </location>
</feature>
<evidence type="ECO:0000259" key="10">
    <source>
        <dbReference type="Pfam" id="PF18916"/>
    </source>
</evidence>
<feature type="domain" description="Lycopene cyclase" evidence="10">
    <location>
        <begin position="5"/>
        <end position="83"/>
    </location>
</feature>
<keyword evidence="4" id="KW-0125">Carotenoid biosynthesis</keyword>